<protein>
    <recommendedName>
        <fullName evidence="2">Oxidoreductase molybdopterin-binding domain-containing protein</fullName>
    </recommendedName>
</protein>
<dbReference type="InterPro" id="IPR036374">
    <property type="entry name" value="OxRdtase_Mopterin-bd_sf"/>
</dbReference>
<reference evidence="3" key="1">
    <citation type="submission" date="2016-11" db="EMBL/GenBank/DDBJ databases">
        <authorList>
            <person name="Jaros S."/>
            <person name="Januszkiewicz K."/>
            <person name="Wedrychowicz H."/>
        </authorList>
    </citation>
    <scope>NUCLEOTIDE SEQUENCE</scope>
    <source>
        <strain evidence="3">SYBC H47</strain>
    </source>
</reference>
<dbReference type="PANTHER" id="PTHR43032">
    <property type="entry name" value="PROTEIN-METHIONINE-SULFOXIDE REDUCTASE"/>
    <property type="match status" value="1"/>
</dbReference>
<feature type="region of interest" description="Disordered" evidence="1">
    <location>
        <begin position="1"/>
        <end position="21"/>
    </location>
</feature>
<name>A0A291R8Y8_BACAM</name>
<dbReference type="InterPro" id="IPR000572">
    <property type="entry name" value="OxRdtase_Mopterin-bd_dom"/>
</dbReference>
<dbReference type="Pfam" id="PF00174">
    <property type="entry name" value="Oxidored_molyb"/>
    <property type="match status" value="1"/>
</dbReference>
<evidence type="ECO:0000313" key="3">
    <source>
        <dbReference type="EMBL" id="ATL63291.1"/>
    </source>
</evidence>
<feature type="domain" description="Oxidoreductase molybdopterin-binding" evidence="2">
    <location>
        <begin position="31"/>
        <end position="178"/>
    </location>
</feature>
<proteinExistence type="predicted"/>
<dbReference type="PANTHER" id="PTHR43032:SF4">
    <property type="entry name" value="OXIDOREDUCTASE MOLYBDOPTERIN-BINDING DOMAIN-CONTAINING PROTEIN"/>
    <property type="match status" value="1"/>
</dbReference>
<accession>A0A291R8Y8</accession>
<dbReference type="EMBL" id="KY115182">
    <property type="protein sequence ID" value="ATL63291.1"/>
    <property type="molecule type" value="Genomic_DNA"/>
</dbReference>
<dbReference type="SUPFAM" id="SSF56524">
    <property type="entry name" value="Oxidoreductase molybdopterin-binding domain"/>
    <property type="match status" value="1"/>
</dbReference>
<dbReference type="RefSeq" id="WP_039254026.1">
    <property type="nucleotide sequence ID" value="NZ_CP090477.1"/>
</dbReference>
<evidence type="ECO:0000256" key="1">
    <source>
        <dbReference type="SAM" id="MobiDB-lite"/>
    </source>
</evidence>
<dbReference type="Gene3D" id="3.90.420.10">
    <property type="entry name" value="Oxidoreductase, molybdopterin-binding domain"/>
    <property type="match status" value="1"/>
</dbReference>
<evidence type="ECO:0000259" key="2">
    <source>
        <dbReference type="Pfam" id="PF00174"/>
    </source>
</evidence>
<dbReference type="AlphaFoldDB" id="A0A291R8Y8"/>
<organism evidence="3">
    <name type="scientific">Bacillus amyloliquefaciens</name>
    <name type="common">Bacillus velezensis</name>
    <dbReference type="NCBI Taxonomy" id="1390"/>
    <lineage>
        <taxon>Bacteria</taxon>
        <taxon>Bacillati</taxon>
        <taxon>Bacillota</taxon>
        <taxon>Bacilli</taxon>
        <taxon>Bacillales</taxon>
        <taxon>Bacillaceae</taxon>
        <taxon>Bacillus</taxon>
        <taxon>Bacillus amyloliquefaciens group</taxon>
    </lineage>
</organism>
<dbReference type="CDD" id="cd02109">
    <property type="entry name" value="arch_bact_SO_family_Moco"/>
    <property type="match status" value="1"/>
</dbReference>
<sequence>MFFGKTRQTKQSKRIPPNQNVTTKFPVLHAGNVPYYEDMSKWNLQVYGLVDRPMLLSFEDIKAFPEAEVKNDIHCVTGWSRLDNIWQGIRAKDIAEKAGVHKEAGFVILHAEEGWTANLPLSDFTRETSLLAYAYNGEPLTPEHGYPLRGVFPHLYFWKSAKWLRGIQFTKENHPGFWEKNGYHMRGDPWKNERFTWD</sequence>